<evidence type="ECO:0000313" key="2">
    <source>
        <dbReference type="EMBL" id="KGN00961.1"/>
    </source>
</evidence>
<protein>
    <submittedName>
        <fullName evidence="2">Uncharacterized protein</fullName>
    </submittedName>
</protein>
<organism evidence="2 3">
    <name type="scientific">Clostridium botulinum C/D str. DC5</name>
    <dbReference type="NCBI Taxonomy" id="1443128"/>
    <lineage>
        <taxon>Bacteria</taxon>
        <taxon>Bacillati</taxon>
        <taxon>Bacillota</taxon>
        <taxon>Clostridia</taxon>
        <taxon>Eubacteriales</taxon>
        <taxon>Clostridiaceae</taxon>
        <taxon>Clostridium</taxon>
    </lineage>
</organism>
<dbReference type="Proteomes" id="UP000030014">
    <property type="component" value="Unassembled WGS sequence"/>
</dbReference>
<sequence length="213" mass="24779">MKLLKKFGLVLFSMMLFCGISVTAFASTPDIWTTAEVKGDNSSIVLKMKSKDGKKHNYSMYATYCDKRGKQIEQKSDVDEYEYRTKNKTVEWNDIRDWEKVKIMMFCDGKLVRDMVLKKDIMELDNGASIMCFSNEGNEIIARINFKSEEKHEYKINLRCYDKNNNVIDSYKDKRPNVTYGDAESGWHLLPDWKSAELDFVVDGERARLGLSR</sequence>
<dbReference type="EMBL" id="JDRY01000012">
    <property type="protein sequence ID" value="KGN00961.1"/>
    <property type="molecule type" value="Genomic_DNA"/>
</dbReference>
<dbReference type="AlphaFoldDB" id="A0A0A0IN60"/>
<accession>A0A0A0IN60</accession>
<comment type="caution">
    <text evidence="2">The sequence shown here is derived from an EMBL/GenBank/DDBJ whole genome shotgun (WGS) entry which is preliminary data.</text>
</comment>
<keyword evidence="1" id="KW-0732">Signal</keyword>
<feature type="signal peptide" evidence="1">
    <location>
        <begin position="1"/>
        <end position="26"/>
    </location>
</feature>
<evidence type="ECO:0000256" key="1">
    <source>
        <dbReference type="SAM" id="SignalP"/>
    </source>
</evidence>
<reference evidence="2 3" key="1">
    <citation type="submission" date="2014-01" db="EMBL/GenBank/DDBJ databases">
        <title>Plasmidome dynamics in the species complex Clostridium novyi sensu lato converts strains of independent lineages into distinctly different pathogens.</title>
        <authorList>
            <person name="Skarin H."/>
            <person name="Segerman B."/>
        </authorList>
    </citation>
    <scope>NUCLEOTIDE SEQUENCE [LARGE SCALE GENOMIC DNA]</scope>
    <source>
        <strain evidence="2 3">DC5</strain>
    </source>
</reference>
<proteinExistence type="predicted"/>
<name>A0A0A0IN60_CLOBO</name>
<dbReference type="RefSeq" id="WP_039259068.1">
    <property type="nucleotide sequence ID" value="NZ_JDRY01000012.1"/>
</dbReference>
<gene>
    <name evidence="2" type="ORF">Z955_02330</name>
</gene>
<feature type="chain" id="PRO_5001970771" evidence="1">
    <location>
        <begin position="27"/>
        <end position="213"/>
    </location>
</feature>
<evidence type="ECO:0000313" key="3">
    <source>
        <dbReference type="Proteomes" id="UP000030014"/>
    </source>
</evidence>